<evidence type="ECO:0000259" key="1">
    <source>
        <dbReference type="Pfam" id="PF18962"/>
    </source>
</evidence>
<reference evidence="3" key="2">
    <citation type="submission" date="2020-09" db="EMBL/GenBank/DDBJ databases">
        <authorList>
            <person name="Sun Q."/>
            <person name="Kim S."/>
        </authorList>
    </citation>
    <scope>NUCLEOTIDE SEQUENCE</scope>
    <source>
        <strain evidence="3">KCTC 12368</strain>
    </source>
</reference>
<evidence type="ECO:0000259" key="2">
    <source>
        <dbReference type="Pfam" id="PF26628"/>
    </source>
</evidence>
<dbReference type="Pfam" id="PF26628">
    <property type="entry name" value="DUF8202"/>
    <property type="match status" value="1"/>
</dbReference>
<dbReference type="InterPro" id="IPR013783">
    <property type="entry name" value="Ig-like_fold"/>
</dbReference>
<dbReference type="Proteomes" id="UP000619457">
    <property type="component" value="Unassembled WGS sequence"/>
</dbReference>
<dbReference type="Gene3D" id="2.60.40.10">
    <property type="entry name" value="Immunoglobulins"/>
    <property type="match status" value="1"/>
</dbReference>
<name>A0A918PTN7_9BACT</name>
<sequence length="571" mass="63497">MWYRVDNGISTTAGLVNSWQNSAGIVAHNLLASGVNRPLLVDNVVNTFGEVRFDGNDFLQITGALTTANFVTDQASTFLVTSRNSNSATKIYGTSPLETERFSAHLPWTDGTIYYDFGGCCTATTRIQVGGQANLNLYSIWSYDARAAEGKQLYRNGTQLQNRAGINNYTGHSTQSFRVGVELRGQITELIIFKERLNQAETIIIWNYLNAKYKISLTQDNLYDEDDDANGNYDYDVAGIGRIDASNLHDNSIGTGHVQIFNPSNLTNGEFMLWGHDNQEMIATETIDVPAGVEARFHRIWAISEVNRSLTPVNVGFVDIAFDLNDLMPVTASDLVLLVNNTGSSFAGATVVTGAADLGGGMFGFDQVDKLQDGTYFTLGTINRVETPLPIEWLDFTAKPTGQNSVLIKWKTATEKDNSHFNLLRSVDGKDWGKIAEIEGQGDSDEVRSYQYIDSSAPVGLNYYRLQQVDINGDTSFSTVLRVQLHEEDQGSLWKVFPNPSNGLVMIETNFDLMEEQIASIKVYNTLGHEMTHQIQLHQIDPRQLKFDLSGLPQGLYYLHLPDKTIKLFRQ</sequence>
<protein>
    <recommendedName>
        <fullName evidence="5">Por secretion system C-terminal sorting domain-containing protein</fullName>
    </recommendedName>
</protein>
<dbReference type="AlphaFoldDB" id="A0A918PTN7"/>
<dbReference type="EMBL" id="BMWX01000002">
    <property type="protein sequence ID" value="GGZ20172.1"/>
    <property type="molecule type" value="Genomic_DNA"/>
</dbReference>
<reference evidence="3" key="1">
    <citation type="journal article" date="2014" name="Int. J. Syst. Evol. Microbiol.">
        <title>Complete genome sequence of Corynebacterium casei LMG S-19264T (=DSM 44701T), isolated from a smear-ripened cheese.</title>
        <authorList>
            <consortium name="US DOE Joint Genome Institute (JGI-PGF)"/>
            <person name="Walter F."/>
            <person name="Albersmeier A."/>
            <person name="Kalinowski J."/>
            <person name="Ruckert C."/>
        </authorList>
    </citation>
    <scope>NUCLEOTIDE SEQUENCE</scope>
    <source>
        <strain evidence="3">KCTC 12368</strain>
    </source>
</reference>
<evidence type="ECO:0000313" key="4">
    <source>
        <dbReference type="Proteomes" id="UP000619457"/>
    </source>
</evidence>
<evidence type="ECO:0000313" key="3">
    <source>
        <dbReference type="EMBL" id="GGZ20172.1"/>
    </source>
</evidence>
<dbReference type="InterPro" id="IPR058515">
    <property type="entry name" value="DUF8202"/>
</dbReference>
<dbReference type="Pfam" id="PF18962">
    <property type="entry name" value="Por_Secre_tail"/>
    <property type="match status" value="1"/>
</dbReference>
<accession>A0A918PTN7</accession>
<evidence type="ECO:0008006" key="5">
    <source>
        <dbReference type="Google" id="ProtNLM"/>
    </source>
</evidence>
<comment type="caution">
    <text evidence="3">The sequence shown here is derived from an EMBL/GenBank/DDBJ whole genome shotgun (WGS) entry which is preliminary data.</text>
</comment>
<feature type="domain" description="DUF8202" evidence="2">
    <location>
        <begin position="208"/>
        <end position="353"/>
    </location>
</feature>
<gene>
    <name evidence="3" type="ORF">GCM10007049_10900</name>
</gene>
<proteinExistence type="predicted"/>
<organism evidence="3 4">
    <name type="scientific">Echinicola pacifica</name>
    <dbReference type="NCBI Taxonomy" id="346377"/>
    <lineage>
        <taxon>Bacteria</taxon>
        <taxon>Pseudomonadati</taxon>
        <taxon>Bacteroidota</taxon>
        <taxon>Cytophagia</taxon>
        <taxon>Cytophagales</taxon>
        <taxon>Cyclobacteriaceae</taxon>
        <taxon>Echinicola</taxon>
    </lineage>
</organism>
<keyword evidence="4" id="KW-1185">Reference proteome</keyword>
<dbReference type="InterPro" id="IPR026444">
    <property type="entry name" value="Secre_tail"/>
</dbReference>
<feature type="domain" description="Secretion system C-terminal sorting" evidence="1">
    <location>
        <begin position="496"/>
        <end position="565"/>
    </location>
</feature>